<comment type="caution">
    <text evidence="1">The sequence shown here is derived from an EMBL/GenBank/DDBJ whole genome shotgun (WGS) entry which is preliminary data.</text>
</comment>
<dbReference type="Gene3D" id="1.20.1500.10">
    <property type="entry name" value="YheA/YmcA-like"/>
    <property type="match status" value="1"/>
</dbReference>
<evidence type="ECO:0000313" key="2">
    <source>
        <dbReference type="Proteomes" id="UP000019254"/>
    </source>
</evidence>
<dbReference type="InterPro" id="IPR016783">
    <property type="entry name" value="Biofilm_formation_YmcA"/>
</dbReference>
<dbReference type="PIRSF" id="PIRSF021287">
    <property type="entry name" value="Biofilm_formation_YmcA"/>
    <property type="match status" value="1"/>
</dbReference>
<evidence type="ECO:0000313" key="1">
    <source>
        <dbReference type="EMBL" id="EUJ27170.1"/>
    </source>
</evidence>
<dbReference type="InterPro" id="IPR023378">
    <property type="entry name" value="YheA/YmcA-like_dom_sf"/>
</dbReference>
<dbReference type="PANTHER" id="PTHR38448:SF1">
    <property type="entry name" value="YLBF FAMILY REGULATOR"/>
    <property type="match status" value="1"/>
</dbReference>
<dbReference type="EMBL" id="AODE01000027">
    <property type="protein sequence ID" value="EUJ27170.1"/>
    <property type="molecule type" value="Genomic_DNA"/>
</dbReference>
<protein>
    <recommendedName>
        <fullName evidence="3">YmcA protein</fullName>
    </recommendedName>
</protein>
<dbReference type="InterPro" id="IPR010368">
    <property type="entry name" value="Com_YlbF"/>
</dbReference>
<keyword evidence="2" id="KW-1185">Reference proteome</keyword>
<sequence>MLTYQKEDIIAKAHELKVALQATEAVEFYRAAEAKINTNQKVAAKVGDIKKLQKEAVNLEHYQKFGAVKQTEDGIDALTAEIDHLPIVQEFRRSQEEANDLLQAITHEISYKVTSQLQK</sequence>
<accession>W7BR39</accession>
<evidence type="ECO:0008006" key="3">
    <source>
        <dbReference type="Google" id="ProtNLM"/>
    </source>
</evidence>
<name>W7BR39_9LIST</name>
<dbReference type="Proteomes" id="UP000019254">
    <property type="component" value="Unassembled WGS sequence"/>
</dbReference>
<dbReference type="PATRIC" id="fig|1265820.5.peg.2688"/>
<dbReference type="Pfam" id="PF06133">
    <property type="entry name" value="Com_YlbF"/>
    <property type="match status" value="1"/>
</dbReference>
<gene>
    <name evidence="1" type="ORF">PCORN_13645</name>
</gene>
<dbReference type="SUPFAM" id="SSF158622">
    <property type="entry name" value="YheA/YmcA-like"/>
    <property type="match status" value="1"/>
</dbReference>
<reference evidence="1 2" key="1">
    <citation type="journal article" date="2014" name="Int. J. Syst. Evol. Microbiol.">
        <title>Listeria floridensis sp. nov., Listeria aquatica sp. nov., Listeria cornellensis sp. nov., Listeria riparia sp. nov. and Listeria grandensis sp. nov., from agricultural and natural environments.</title>
        <authorList>
            <person name="den Bakker H.C."/>
            <person name="Warchocki S."/>
            <person name="Wright E.M."/>
            <person name="Allred A.F."/>
            <person name="Ahlstrom C."/>
            <person name="Manuel C.S."/>
            <person name="Stasiewicz M.J."/>
            <person name="Burrell A."/>
            <person name="Roof S."/>
            <person name="Strawn L."/>
            <person name="Fortes E.D."/>
            <person name="Nightingale K.K."/>
            <person name="Kephart D."/>
            <person name="Wiedmann M."/>
        </authorList>
    </citation>
    <scope>NUCLEOTIDE SEQUENCE [LARGE SCALE GENOMIC DNA]</scope>
    <source>
        <strain evidence="2">FSL F6-969</strain>
    </source>
</reference>
<organism evidence="1 2">
    <name type="scientific">Listeria cornellensis FSL F6-0969</name>
    <dbReference type="NCBI Taxonomy" id="1265820"/>
    <lineage>
        <taxon>Bacteria</taxon>
        <taxon>Bacillati</taxon>
        <taxon>Bacillota</taxon>
        <taxon>Bacilli</taxon>
        <taxon>Bacillales</taxon>
        <taxon>Listeriaceae</taxon>
        <taxon>Listeria</taxon>
    </lineage>
</organism>
<dbReference type="PANTHER" id="PTHR38448">
    <property type="entry name" value="REGULATORY PROTEIN YLBF-RELATED"/>
    <property type="match status" value="1"/>
</dbReference>
<dbReference type="AlphaFoldDB" id="W7BR39"/>
<dbReference type="STRING" id="1265820.PCORN_13645"/>
<dbReference type="RefSeq" id="WP_420912034.1">
    <property type="nucleotide sequence ID" value="NZ_AODE01000027.1"/>
</dbReference>
<proteinExistence type="predicted"/>
<dbReference type="InterPro" id="IPR052767">
    <property type="entry name" value="Bact_com_dev_regulator"/>
</dbReference>